<comment type="caution">
    <text evidence="10">The sequence shown here is derived from an EMBL/GenBank/DDBJ whole genome shotgun (WGS) entry which is preliminary data.</text>
</comment>
<dbReference type="GO" id="GO:0005886">
    <property type="term" value="C:plasma membrane"/>
    <property type="evidence" value="ECO:0007669"/>
    <property type="project" value="UniProtKB-SubCell"/>
</dbReference>
<protein>
    <submittedName>
        <fullName evidence="10">Proton-conducting transporter membrane subunit</fullName>
    </submittedName>
</protein>
<dbReference type="Proteomes" id="UP001596407">
    <property type="component" value="Unassembled WGS sequence"/>
</dbReference>
<evidence type="ECO:0000256" key="7">
    <source>
        <dbReference type="SAM" id="Phobius"/>
    </source>
</evidence>
<dbReference type="PRINTS" id="PR01434">
    <property type="entry name" value="NADHDHGNASE5"/>
</dbReference>
<keyword evidence="6 7" id="KW-0472">Membrane</keyword>
<evidence type="ECO:0000313" key="11">
    <source>
        <dbReference type="Proteomes" id="UP001596407"/>
    </source>
</evidence>
<dbReference type="Pfam" id="PF00361">
    <property type="entry name" value="Proton_antipo_M"/>
    <property type="match status" value="1"/>
</dbReference>
<gene>
    <name evidence="10" type="ORF">ACFQJ6_15945</name>
</gene>
<feature type="transmembrane region" description="Helical" evidence="7">
    <location>
        <begin position="80"/>
        <end position="103"/>
    </location>
</feature>
<feature type="transmembrane region" description="Helical" evidence="7">
    <location>
        <begin position="379"/>
        <end position="399"/>
    </location>
</feature>
<sequence length="504" mass="51622">MTGALALRPALAVAVPALASALVLASRGRPTIRESWTLLAVGVELAVVGSLVPDVLAGRIPTASLGTFATGVPLAFRADALGTLFASVVAVLWGAASVYSVGYMRKLDEHDQTRFFAAFAASIAATLGVAFAANLLTLFVAYELLTVGTYPLVAHAGTDEARRAGRKYALYAFGGGVAVLGGTVLVYALAGTLAFAPGGLRALGTADPLLAHAAFGLLAGGFGVKAAVIPLHGWLPNAMVAPTPVSALLHAVAVVKSGVFGIARVVLFVFGPEAVRGSALRWPLAGAAAATMVLAGFLALRQDKLKRVLAYSTASQLSFIVLGLTILTPTAVLGALFHLVTHAFMKITAFFCAGTVYVETKAEYVSEMAGIARRLPTTLAAFSVAAAGLVGIPLVGGFVSEWYLALGTLAGPIPALAAAYWLAAFVKLLFFWPIVSTAVFADPTDGDRQQWAGPDPGGLLSEASWAMLGPLLFTAGVAVLLGVVPTATPYFSLAEAVVAEVFGA</sequence>
<dbReference type="PANTHER" id="PTHR42682:SF4">
    <property type="entry name" value="NADH-UBIQUINONE_PLASTOQUINONE"/>
    <property type="match status" value="1"/>
</dbReference>
<evidence type="ECO:0000256" key="1">
    <source>
        <dbReference type="ARBA" id="ARBA00004651"/>
    </source>
</evidence>
<evidence type="ECO:0000256" key="3">
    <source>
        <dbReference type="ARBA" id="ARBA00022692"/>
    </source>
</evidence>
<evidence type="ECO:0000256" key="4">
    <source>
        <dbReference type="ARBA" id="ARBA00022989"/>
    </source>
</evidence>
<dbReference type="InterPro" id="IPR001750">
    <property type="entry name" value="ND/Mrp_TM"/>
</dbReference>
<organism evidence="10 11">
    <name type="scientific">Halorussus caseinilyticus</name>
    <dbReference type="NCBI Taxonomy" id="3034025"/>
    <lineage>
        <taxon>Archaea</taxon>
        <taxon>Methanobacteriati</taxon>
        <taxon>Methanobacteriota</taxon>
        <taxon>Stenosarchaea group</taxon>
        <taxon>Halobacteria</taxon>
        <taxon>Halobacteriales</taxon>
        <taxon>Haladaptataceae</taxon>
        <taxon>Halorussus</taxon>
    </lineage>
</organism>
<feature type="transmembrane region" description="Helical" evidence="7">
    <location>
        <begin position="247"/>
        <end position="270"/>
    </location>
</feature>
<keyword evidence="5" id="KW-0560">Oxidoreductase</keyword>
<dbReference type="GeneID" id="79301876"/>
<dbReference type="GO" id="GO:0016491">
    <property type="term" value="F:oxidoreductase activity"/>
    <property type="evidence" value="ECO:0007669"/>
    <property type="project" value="UniProtKB-KW"/>
</dbReference>
<feature type="transmembrane region" description="Helical" evidence="7">
    <location>
        <begin position="115"/>
        <end position="133"/>
    </location>
</feature>
<accession>A0ABD5WQC4</accession>
<dbReference type="InterPro" id="IPR001516">
    <property type="entry name" value="Proton_antipo_N"/>
</dbReference>
<comment type="subcellular location">
    <subcellularLocation>
        <location evidence="1">Cell membrane</location>
        <topology evidence="1">Multi-pass membrane protein</topology>
    </subcellularLocation>
</comment>
<dbReference type="RefSeq" id="WP_276280711.1">
    <property type="nucleotide sequence ID" value="NZ_CP119809.1"/>
</dbReference>
<feature type="transmembrane region" description="Helical" evidence="7">
    <location>
        <begin position="282"/>
        <end position="301"/>
    </location>
</feature>
<feature type="domain" description="NADH-Ubiquinone oxidoreductase (complex I) chain 5 N-terminal" evidence="9">
    <location>
        <begin position="72"/>
        <end position="116"/>
    </location>
</feature>
<feature type="transmembrane region" description="Helical" evidence="7">
    <location>
        <begin position="210"/>
        <end position="235"/>
    </location>
</feature>
<dbReference type="AlphaFoldDB" id="A0ABD5WQC4"/>
<dbReference type="PANTHER" id="PTHR42682">
    <property type="entry name" value="HYDROGENASE-4 COMPONENT F"/>
    <property type="match status" value="1"/>
</dbReference>
<dbReference type="EMBL" id="JBHSZH010000005">
    <property type="protein sequence ID" value="MFC7081377.1"/>
    <property type="molecule type" value="Genomic_DNA"/>
</dbReference>
<evidence type="ECO:0000256" key="5">
    <source>
        <dbReference type="ARBA" id="ARBA00023002"/>
    </source>
</evidence>
<feature type="transmembrane region" description="Helical" evidence="7">
    <location>
        <begin position="6"/>
        <end position="25"/>
    </location>
</feature>
<proteinExistence type="predicted"/>
<evidence type="ECO:0000256" key="2">
    <source>
        <dbReference type="ARBA" id="ARBA00022475"/>
    </source>
</evidence>
<feature type="transmembrane region" description="Helical" evidence="7">
    <location>
        <begin position="168"/>
        <end position="190"/>
    </location>
</feature>
<evidence type="ECO:0000259" key="8">
    <source>
        <dbReference type="Pfam" id="PF00361"/>
    </source>
</evidence>
<keyword evidence="11" id="KW-1185">Reference proteome</keyword>
<feature type="transmembrane region" description="Helical" evidence="7">
    <location>
        <begin position="463"/>
        <end position="484"/>
    </location>
</feature>
<dbReference type="InterPro" id="IPR052175">
    <property type="entry name" value="ComplexI-like_HydComp"/>
</dbReference>
<evidence type="ECO:0000259" key="9">
    <source>
        <dbReference type="Pfam" id="PF00662"/>
    </source>
</evidence>
<feature type="transmembrane region" description="Helical" evidence="7">
    <location>
        <begin position="419"/>
        <end position="442"/>
    </location>
</feature>
<dbReference type="Pfam" id="PF00662">
    <property type="entry name" value="Proton_antipo_N"/>
    <property type="match status" value="1"/>
</dbReference>
<keyword evidence="4 7" id="KW-1133">Transmembrane helix</keyword>
<keyword evidence="2" id="KW-1003">Cell membrane</keyword>
<feature type="domain" description="NADH:quinone oxidoreductase/Mrp antiporter transmembrane" evidence="8">
    <location>
        <begin position="132"/>
        <end position="412"/>
    </location>
</feature>
<feature type="transmembrane region" description="Helical" evidence="7">
    <location>
        <begin position="139"/>
        <end position="156"/>
    </location>
</feature>
<name>A0ABD5WQC4_9EURY</name>
<evidence type="ECO:0000313" key="10">
    <source>
        <dbReference type="EMBL" id="MFC7081377.1"/>
    </source>
</evidence>
<keyword evidence="3 7" id="KW-0812">Transmembrane</keyword>
<feature type="transmembrane region" description="Helical" evidence="7">
    <location>
        <begin position="37"/>
        <end position="60"/>
    </location>
</feature>
<evidence type="ECO:0000256" key="6">
    <source>
        <dbReference type="ARBA" id="ARBA00023136"/>
    </source>
</evidence>
<reference evidence="10 11" key="1">
    <citation type="journal article" date="2019" name="Int. J. Syst. Evol. Microbiol.">
        <title>The Global Catalogue of Microorganisms (GCM) 10K type strain sequencing project: providing services to taxonomists for standard genome sequencing and annotation.</title>
        <authorList>
            <consortium name="The Broad Institute Genomics Platform"/>
            <consortium name="The Broad Institute Genome Sequencing Center for Infectious Disease"/>
            <person name="Wu L."/>
            <person name="Ma J."/>
        </authorList>
    </citation>
    <scope>NUCLEOTIDE SEQUENCE [LARGE SCALE GENOMIC DNA]</scope>
    <source>
        <strain evidence="10 11">DT72</strain>
    </source>
</reference>